<keyword evidence="7" id="KW-0029">Amino-acid transport</keyword>
<keyword evidence="6 9" id="KW-0067">ATP-binding</keyword>
<dbReference type="Pfam" id="PF00005">
    <property type="entry name" value="ABC_tran"/>
    <property type="match status" value="1"/>
</dbReference>
<dbReference type="PROSITE" id="PS00211">
    <property type="entry name" value="ABC_TRANSPORTER_1"/>
    <property type="match status" value="1"/>
</dbReference>
<keyword evidence="5" id="KW-0547">Nucleotide-binding</keyword>
<evidence type="ECO:0000256" key="2">
    <source>
        <dbReference type="ARBA" id="ARBA00022448"/>
    </source>
</evidence>
<evidence type="ECO:0000256" key="3">
    <source>
        <dbReference type="ARBA" id="ARBA00022475"/>
    </source>
</evidence>
<name>A0ABW8MBK1_9BURK</name>
<dbReference type="Gene3D" id="3.40.50.300">
    <property type="entry name" value="P-loop containing nucleotide triphosphate hydrolases"/>
    <property type="match status" value="1"/>
</dbReference>
<dbReference type="PROSITE" id="PS50893">
    <property type="entry name" value="ABC_TRANSPORTER_2"/>
    <property type="match status" value="1"/>
</dbReference>
<feature type="domain" description="ABC transporter" evidence="8">
    <location>
        <begin position="2"/>
        <end position="232"/>
    </location>
</feature>
<reference evidence="9 10" key="1">
    <citation type="submission" date="2024-11" db="EMBL/GenBank/DDBJ databases">
        <title>Using genomics to understand microbial adaptation to soil warming.</title>
        <authorList>
            <person name="Deangelis K.M. PhD."/>
        </authorList>
    </citation>
    <scope>NUCLEOTIDE SEQUENCE [LARGE SCALE GENOMIC DNA]</scope>
    <source>
        <strain evidence="9 10">GAS97</strain>
    </source>
</reference>
<evidence type="ECO:0000313" key="10">
    <source>
        <dbReference type="Proteomes" id="UP001620514"/>
    </source>
</evidence>
<dbReference type="InterPro" id="IPR003593">
    <property type="entry name" value="AAA+_ATPase"/>
</dbReference>
<proteinExistence type="inferred from homology"/>
<dbReference type="SUPFAM" id="SSF52540">
    <property type="entry name" value="P-loop containing nucleoside triphosphate hydrolases"/>
    <property type="match status" value="1"/>
</dbReference>
<gene>
    <name evidence="9" type="ORF">ABH943_001043</name>
</gene>
<dbReference type="InterPro" id="IPR027417">
    <property type="entry name" value="P-loop_NTPase"/>
</dbReference>
<organism evidence="9 10">
    <name type="scientific">Caballeronia udeis</name>
    <dbReference type="NCBI Taxonomy" id="1232866"/>
    <lineage>
        <taxon>Bacteria</taxon>
        <taxon>Pseudomonadati</taxon>
        <taxon>Pseudomonadota</taxon>
        <taxon>Betaproteobacteria</taxon>
        <taxon>Burkholderiales</taxon>
        <taxon>Burkholderiaceae</taxon>
        <taxon>Caballeronia</taxon>
    </lineage>
</organism>
<protein>
    <submittedName>
        <fullName evidence="9">Branched-chain amino acid transport system ATP-binding protein</fullName>
    </submittedName>
</protein>
<evidence type="ECO:0000313" key="9">
    <source>
        <dbReference type="EMBL" id="MFK4441037.1"/>
    </source>
</evidence>
<keyword evidence="2" id="KW-0813">Transport</keyword>
<evidence type="ECO:0000256" key="6">
    <source>
        <dbReference type="ARBA" id="ARBA00022840"/>
    </source>
</evidence>
<dbReference type="InterPro" id="IPR052156">
    <property type="entry name" value="BCAA_Transport_ATP-bd_LivF"/>
</dbReference>
<dbReference type="CDD" id="cd03224">
    <property type="entry name" value="ABC_TM1139_LivF_branched"/>
    <property type="match status" value="1"/>
</dbReference>
<evidence type="ECO:0000256" key="7">
    <source>
        <dbReference type="ARBA" id="ARBA00022970"/>
    </source>
</evidence>
<dbReference type="PANTHER" id="PTHR43820:SF4">
    <property type="entry name" value="HIGH-AFFINITY BRANCHED-CHAIN AMINO ACID TRANSPORT ATP-BINDING PROTEIN LIVF"/>
    <property type="match status" value="1"/>
</dbReference>
<accession>A0ABW8MBK1</accession>
<dbReference type="Proteomes" id="UP001620514">
    <property type="component" value="Unassembled WGS sequence"/>
</dbReference>
<evidence type="ECO:0000259" key="8">
    <source>
        <dbReference type="PROSITE" id="PS50893"/>
    </source>
</evidence>
<keyword evidence="10" id="KW-1185">Reference proteome</keyword>
<dbReference type="EMBL" id="JBIYDN010000002">
    <property type="protein sequence ID" value="MFK4441037.1"/>
    <property type="molecule type" value="Genomic_DNA"/>
</dbReference>
<keyword evidence="4" id="KW-0997">Cell inner membrane</keyword>
<evidence type="ECO:0000256" key="5">
    <source>
        <dbReference type="ARBA" id="ARBA00022741"/>
    </source>
</evidence>
<dbReference type="RefSeq" id="WP_404604698.1">
    <property type="nucleotide sequence ID" value="NZ_JBIYDN010000002.1"/>
</dbReference>
<evidence type="ECO:0000256" key="1">
    <source>
        <dbReference type="ARBA" id="ARBA00005417"/>
    </source>
</evidence>
<dbReference type="PANTHER" id="PTHR43820">
    <property type="entry name" value="HIGH-AFFINITY BRANCHED-CHAIN AMINO ACID TRANSPORT ATP-BINDING PROTEIN LIVF"/>
    <property type="match status" value="1"/>
</dbReference>
<keyword evidence="4" id="KW-0472">Membrane</keyword>
<sequence>MLEISGVRAGYGAINVLWDVSLEARRGEVTVIVGPNGAGKTTLLRAIMGLLPLQRGQVVFDGQPLKALATWSLPERGVVMVPEGRLIFRDMSIEENLMMGAFPKTKRAAAKTQLEEVFALFPLLKERRHLPAGTLSGGQAQMLALGRGLMSSPQLMLIDEPSLGLAPVIVQEVFEILGRLKAEGRTIVLVEQNTNMALRLADQVYLMQGGKVTLSKRAHEVNVNALHDMYFSR</sequence>
<dbReference type="GO" id="GO:0005524">
    <property type="term" value="F:ATP binding"/>
    <property type="evidence" value="ECO:0007669"/>
    <property type="project" value="UniProtKB-KW"/>
</dbReference>
<keyword evidence="3" id="KW-1003">Cell membrane</keyword>
<comment type="caution">
    <text evidence="9">The sequence shown here is derived from an EMBL/GenBank/DDBJ whole genome shotgun (WGS) entry which is preliminary data.</text>
</comment>
<dbReference type="SMART" id="SM00382">
    <property type="entry name" value="AAA"/>
    <property type="match status" value="1"/>
</dbReference>
<comment type="similarity">
    <text evidence="1">Belongs to the ABC transporter superfamily.</text>
</comment>
<dbReference type="InterPro" id="IPR017871">
    <property type="entry name" value="ABC_transporter-like_CS"/>
</dbReference>
<evidence type="ECO:0000256" key="4">
    <source>
        <dbReference type="ARBA" id="ARBA00022519"/>
    </source>
</evidence>
<dbReference type="InterPro" id="IPR003439">
    <property type="entry name" value="ABC_transporter-like_ATP-bd"/>
</dbReference>